<evidence type="ECO:0000256" key="1">
    <source>
        <dbReference type="SAM" id="MobiDB-lite"/>
    </source>
</evidence>
<gene>
    <name evidence="3" type="ORF">DFH08DRAFT_466572</name>
</gene>
<name>A0AAD7EX24_9AGAR</name>
<evidence type="ECO:0000313" key="4">
    <source>
        <dbReference type="Proteomes" id="UP001218218"/>
    </source>
</evidence>
<evidence type="ECO:0000256" key="2">
    <source>
        <dbReference type="SAM" id="Phobius"/>
    </source>
</evidence>
<feature type="region of interest" description="Disordered" evidence="1">
    <location>
        <begin position="78"/>
        <end position="101"/>
    </location>
</feature>
<sequence>MPGVLAFISIAVALLAAYVYFFGIPPALKREMEERALKTMGENKASYVVKGQINKIPASDQEDVKEVRQGVANLTGGALQNPLGKHAGDAADSLTSPFTGR</sequence>
<keyword evidence="4" id="KW-1185">Reference proteome</keyword>
<accession>A0AAD7EX24</accession>
<feature type="transmembrane region" description="Helical" evidence="2">
    <location>
        <begin position="6"/>
        <end position="28"/>
    </location>
</feature>
<keyword evidence="2" id="KW-0812">Transmembrane</keyword>
<keyword evidence="2" id="KW-1133">Transmembrane helix</keyword>
<comment type="caution">
    <text evidence="3">The sequence shown here is derived from an EMBL/GenBank/DDBJ whole genome shotgun (WGS) entry which is preliminary data.</text>
</comment>
<dbReference type="EMBL" id="JARIHO010000008">
    <property type="protein sequence ID" value="KAJ7356820.1"/>
    <property type="molecule type" value="Genomic_DNA"/>
</dbReference>
<keyword evidence="2" id="KW-0472">Membrane</keyword>
<dbReference type="AlphaFoldDB" id="A0AAD7EX24"/>
<evidence type="ECO:0000313" key="3">
    <source>
        <dbReference type="EMBL" id="KAJ7356820.1"/>
    </source>
</evidence>
<proteinExistence type="predicted"/>
<protein>
    <submittedName>
        <fullName evidence="3">Uncharacterized protein</fullName>
    </submittedName>
</protein>
<reference evidence="3" key="1">
    <citation type="submission" date="2023-03" db="EMBL/GenBank/DDBJ databases">
        <title>Massive genome expansion in bonnet fungi (Mycena s.s.) driven by repeated elements and novel gene families across ecological guilds.</title>
        <authorList>
            <consortium name="Lawrence Berkeley National Laboratory"/>
            <person name="Harder C.B."/>
            <person name="Miyauchi S."/>
            <person name="Viragh M."/>
            <person name="Kuo A."/>
            <person name="Thoen E."/>
            <person name="Andreopoulos B."/>
            <person name="Lu D."/>
            <person name="Skrede I."/>
            <person name="Drula E."/>
            <person name="Henrissat B."/>
            <person name="Morin E."/>
            <person name="Kohler A."/>
            <person name="Barry K."/>
            <person name="LaButti K."/>
            <person name="Morin E."/>
            <person name="Salamov A."/>
            <person name="Lipzen A."/>
            <person name="Mereny Z."/>
            <person name="Hegedus B."/>
            <person name="Baldrian P."/>
            <person name="Stursova M."/>
            <person name="Weitz H."/>
            <person name="Taylor A."/>
            <person name="Grigoriev I.V."/>
            <person name="Nagy L.G."/>
            <person name="Martin F."/>
            <person name="Kauserud H."/>
        </authorList>
    </citation>
    <scope>NUCLEOTIDE SEQUENCE</scope>
    <source>
        <strain evidence="3">CBHHK002</strain>
    </source>
</reference>
<organism evidence="3 4">
    <name type="scientific">Mycena albidolilacea</name>
    <dbReference type="NCBI Taxonomy" id="1033008"/>
    <lineage>
        <taxon>Eukaryota</taxon>
        <taxon>Fungi</taxon>
        <taxon>Dikarya</taxon>
        <taxon>Basidiomycota</taxon>
        <taxon>Agaricomycotina</taxon>
        <taxon>Agaricomycetes</taxon>
        <taxon>Agaricomycetidae</taxon>
        <taxon>Agaricales</taxon>
        <taxon>Marasmiineae</taxon>
        <taxon>Mycenaceae</taxon>
        <taxon>Mycena</taxon>
    </lineage>
</organism>
<dbReference type="Proteomes" id="UP001218218">
    <property type="component" value="Unassembled WGS sequence"/>
</dbReference>